<evidence type="ECO:0000259" key="1">
    <source>
        <dbReference type="PROSITE" id="PS51831"/>
    </source>
</evidence>
<dbReference type="SMART" id="SM00471">
    <property type="entry name" value="HDc"/>
    <property type="match status" value="1"/>
</dbReference>
<dbReference type="PROSITE" id="PS51832">
    <property type="entry name" value="HD_GYP"/>
    <property type="match status" value="1"/>
</dbReference>
<dbReference type="PANTHER" id="PTHR45228">
    <property type="entry name" value="CYCLIC DI-GMP PHOSPHODIESTERASE TM_0186-RELATED"/>
    <property type="match status" value="1"/>
</dbReference>
<evidence type="ECO:0000313" key="3">
    <source>
        <dbReference type="EMBL" id="GAV22998.1"/>
    </source>
</evidence>
<dbReference type="CDD" id="cd00077">
    <property type="entry name" value="HDc"/>
    <property type="match status" value="1"/>
</dbReference>
<dbReference type="EMBL" id="BDJK01000024">
    <property type="protein sequence ID" value="GAV22998.1"/>
    <property type="molecule type" value="Genomic_DNA"/>
</dbReference>
<feature type="domain" description="HD" evidence="1">
    <location>
        <begin position="127"/>
        <end position="249"/>
    </location>
</feature>
<dbReference type="Proteomes" id="UP000187485">
    <property type="component" value="Unassembled WGS sequence"/>
</dbReference>
<dbReference type="InterPro" id="IPR052020">
    <property type="entry name" value="Cyclic_di-GMP/3'3'-cGAMP_PDE"/>
</dbReference>
<feature type="domain" description="HD-GYP" evidence="2">
    <location>
        <begin position="105"/>
        <end position="300"/>
    </location>
</feature>
<name>A0A1L8CVP7_9THEO</name>
<dbReference type="PANTHER" id="PTHR45228:SF4">
    <property type="entry name" value="LIPOPROTEIN"/>
    <property type="match status" value="1"/>
</dbReference>
<dbReference type="SUPFAM" id="SSF109604">
    <property type="entry name" value="HD-domain/PDEase-like"/>
    <property type="match status" value="1"/>
</dbReference>
<dbReference type="InterPro" id="IPR003607">
    <property type="entry name" value="HD/PDEase_dom"/>
</dbReference>
<dbReference type="OrthoDB" id="10822at2"/>
<dbReference type="Gene3D" id="1.10.3210.10">
    <property type="entry name" value="Hypothetical protein af1432"/>
    <property type="match status" value="1"/>
</dbReference>
<reference evidence="4" key="1">
    <citation type="submission" date="2016-12" db="EMBL/GenBank/DDBJ databases">
        <title>Draft Genome Sequences od Carboxydothermus pertinax and islandicus, Hydrogenogenic Carboxydotrophic Bacteria.</title>
        <authorList>
            <person name="Fukuyama Y."/>
            <person name="Ohmae K."/>
            <person name="Yoneda Y."/>
            <person name="Yoshida T."/>
            <person name="Sako Y."/>
        </authorList>
    </citation>
    <scope>NUCLEOTIDE SEQUENCE [LARGE SCALE GENOMIC DNA]</scope>
    <source>
        <strain evidence="4">Ug1</strain>
    </source>
</reference>
<dbReference type="AlphaFoldDB" id="A0A1L8CVP7"/>
<dbReference type="Pfam" id="PF13487">
    <property type="entry name" value="HD_5"/>
    <property type="match status" value="1"/>
</dbReference>
<evidence type="ECO:0000259" key="2">
    <source>
        <dbReference type="PROSITE" id="PS51832"/>
    </source>
</evidence>
<organism evidence="3 4">
    <name type="scientific">Carboxydothermus pertinax</name>
    <dbReference type="NCBI Taxonomy" id="870242"/>
    <lineage>
        <taxon>Bacteria</taxon>
        <taxon>Bacillati</taxon>
        <taxon>Bacillota</taxon>
        <taxon>Clostridia</taxon>
        <taxon>Thermoanaerobacterales</taxon>
        <taxon>Thermoanaerobacteraceae</taxon>
        <taxon>Carboxydothermus</taxon>
    </lineage>
</organism>
<dbReference type="PROSITE" id="PS51831">
    <property type="entry name" value="HD"/>
    <property type="match status" value="1"/>
</dbReference>
<dbReference type="InterPro" id="IPR006674">
    <property type="entry name" value="HD_domain"/>
</dbReference>
<dbReference type="STRING" id="870242.cpu_15080"/>
<sequence>MRFSEFAGNVSFDVKKEISEKLNANLITENLEWIIRLDQPKILKQEEIISNFPELKLIEALQVIPVLVEENTQNILIIGYIKDLNPHFVALNVNELKNFLYIEQFYNLIFEIIIMFNKILEEKEPLVRGHMERVVEYADLIAGEIGLDESERLILQIAAAVHDIGKIMVPDIVLQHIGKYSEEMKRKMQKHSEFGYELLKNFPLFGEVAEVILYHHERFDGKGYPKGLSGEEIPLYSRILAIADSFEAMISERVYKVSMGYDEALEELVNNKGKQFDPYLVEAFISGFRKTRLLNPLKYKTPDLPKLFSKVILAAGNQYFDGRVSYKAEKSNKLYIKLYYPLTLDIKKVYDMPLSLYFQDKGMSSHVRGHLQFYNVYNQTVVFDILETPEFVVPEQFVSLPVSRGGLLVIGSNKVQILIIELGGNGLRFVVDKNKLKENGIVLKLNTQVTVLFSLNVEEEEQYFGFNGIIIETPKTAISETYLVKFEEVEEKQRDRLISTLLKYQISLRRRGLL</sequence>
<dbReference type="RefSeq" id="WP_075859453.1">
    <property type="nucleotide sequence ID" value="NZ_BDJK01000024.1"/>
</dbReference>
<keyword evidence="4" id="KW-1185">Reference proteome</keyword>
<accession>A0A1L8CVP7</accession>
<proteinExistence type="predicted"/>
<protein>
    <submittedName>
        <fullName evidence="3">Uncharacterized protein</fullName>
    </submittedName>
</protein>
<comment type="caution">
    <text evidence="3">The sequence shown here is derived from an EMBL/GenBank/DDBJ whole genome shotgun (WGS) entry which is preliminary data.</text>
</comment>
<gene>
    <name evidence="3" type="ORF">cpu_15080</name>
</gene>
<evidence type="ECO:0000313" key="4">
    <source>
        <dbReference type="Proteomes" id="UP000187485"/>
    </source>
</evidence>
<dbReference type="InterPro" id="IPR037522">
    <property type="entry name" value="HD_GYP_dom"/>
</dbReference>